<keyword evidence="3" id="KW-1185">Reference proteome</keyword>
<dbReference type="InterPro" id="IPR041457">
    <property type="entry name" value="CxC2_KDZ-assoc"/>
</dbReference>
<evidence type="ECO:0000313" key="2">
    <source>
        <dbReference type="EMBL" id="KIJ10015.1"/>
    </source>
</evidence>
<accession>A0A0C9T302</accession>
<dbReference type="HOGENOM" id="CLU_003703_13_0_1"/>
<organism evidence="2 3">
    <name type="scientific">Paxillus involutus ATCC 200175</name>
    <dbReference type="NCBI Taxonomy" id="664439"/>
    <lineage>
        <taxon>Eukaryota</taxon>
        <taxon>Fungi</taxon>
        <taxon>Dikarya</taxon>
        <taxon>Basidiomycota</taxon>
        <taxon>Agaricomycotina</taxon>
        <taxon>Agaricomycetes</taxon>
        <taxon>Agaricomycetidae</taxon>
        <taxon>Boletales</taxon>
        <taxon>Paxilineae</taxon>
        <taxon>Paxillaceae</taxon>
        <taxon>Paxillus</taxon>
    </lineage>
</organism>
<dbReference type="OrthoDB" id="3261436at2759"/>
<feature type="domain" description="CxC2-like cysteine cluster KDZ transposase-associated" evidence="1">
    <location>
        <begin position="58"/>
        <end position="152"/>
    </location>
</feature>
<dbReference type="EMBL" id="KN819420">
    <property type="protein sequence ID" value="KIJ10015.1"/>
    <property type="molecule type" value="Genomic_DNA"/>
</dbReference>
<dbReference type="InterPro" id="IPR040521">
    <property type="entry name" value="KDZ"/>
</dbReference>
<reference evidence="2 3" key="1">
    <citation type="submission" date="2014-06" db="EMBL/GenBank/DDBJ databases">
        <authorList>
            <consortium name="DOE Joint Genome Institute"/>
            <person name="Kuo A."/>
            <person name="Kohler A."/>
            <person name="Nagy L.G."/>
            <person name="Floudas D."/>
            <person name="Copeland A."/>
            <person name="Barry K.W."/>
            <person name="Cichocki N."/>
            <person name="Veneault-Fourrey C."/>
            <person name="LaButti K."/>
            <person name="Lindquist E.A."/>
            <person name="Lipzen A."/>
            <person name="Lundell T."/>
            <person name="Morin E."/>
            <person name="Murat C."/>
            <person name="Sun H."/>
            <person name="Tunlid A."/>
            <person name="Henrissat B."/>
            <person name="Grigoriev I.V."/>
            <person name="Hibbett D.S."/>
            <person name="Martin F."/>
            <person name="Nordberg H.P."/>
            <person name="Cantor M.N."/>
            <person name="Hua S.X."/>
        </authorList>
    </citation>
    <scope>NUCLEOTIDE SEQUENCE [LARGE SCALE GENOMIC DNA]</scope>
    <source>
        <strain evidence="2 3">ATCC 200175</strain>
    </source>
</reference>
<sequence length="886" mass="99829">MLCLEGRGEYGESPKCSICSDNPLMYHCEDCYGMEMICWDCVLSAHMCVPLHRLKYWNVQLGHPPGQKCGNPKQAFNDDFTVIDSHGIHSMSLDFCDCETAKGLIQQLLHISWFPSTGENPQTAATFRVLEQYHLLSFESKDRYESFMRMVREWCHLKMLKRSGRGHDSAGAAATTKGSCAVLCPACPQPGKNLPSDWKEAPSENKWLYEMFIAIDANFRLKRKMVSDDDSDPSLSRGWGYFVKEGPYKEFIKEMADIVQEKSTCSSHSAVNMANTKSNHGLAATGVRTIDCTCHNMKLANSVGDLQKGEKYMNMDYLLFSALCGSTYKSLNISYNIACQWHKNLWDRMSAFPLSMQLQVVDMTIRFFVLKFHLPAHVAKCHTVFSFNFLPGVGRTDGEAPERGWANINLVASSTKEMGPGVCCDTLDDHFGDWNWKKVTVLGDALLRKMKDALLERGDHLAGLEELEDVLAEDKPEALGSWKKEVEAWEIDTSQPNPFEPKIETMTQASVQLQLVKEDAEALKAGEQTVLHNNVSGSVLIAAGLDLEEQQRCLSIKKASLGMHTTDRQEGTDLQKSISLQQWIDAWVKIQLLYMPSVGVVREGLNPTTDRPNKYPLCLPSAITGSTCNPTLLEYEWKLRFAQAHNALHSLRQALCCCLCLLKFKDRNLTGQGANTRACAAVKGITAKIDAASARYNAARMALTALAPAFKPSAWESLLQVLNPDDIRSMTDLLEGDTEGRRKFSWIWKIRGVAKDDSDRAGSLDAMHIKWCKARAHAHWWQEEVELLREEMWRTEAFLEWQADWWDNRAKPENITTSDKQTTESLVVYAKRQASLRQSLKARFQAQWKSTCTYLDSIDSRPMEDELVPPRAELRPDGAAMDVSTC</sequence>
<dbReference type="Proteomes" id="UP000053647">
    <property type="component" value="Unassembled WGS sequence"/>
</dbReference>
<dbReference type="Pfam" id="PF18758">
    <property type="entry name" value="KDZ"/>
    <property type="match status" value="1"/>
</dbReference>
<gene>
    <name evidence="2" type="ORF">PAXINDRAFT_164301</name>
</gene>
<protein>
    <submittedName>
        <fullName evidence="2">Unplaced genomic scaffold PAXINscaffold_98, whole genome shotgun sequence</fullName>
    </submittedName>
</protein>
<dbReference type="AlphaFoldDB" id="A0A0C9T302"/>
<evidence type="ECO:0000313" key="3">
    <source>
        <dbReference type="Proteomes" id="UP000053647"/>
    </source>
</evidence>
<dbReference type="PANTHER" id="PTHR33096:SF1">
    <property type="entry name" value="CXC1-LIKE CYSTEINE CLUSTER ASSOCIATED WITH KDZ TRANSPOSASES DOMAIN-CONTAINING PROTEIN"/>
    <property type="match status" value="1"/>
</dbReference>
<reference evidence="3" key="2">
    <citation type="submission" date="2015-01" db="EMBL/GenBank/DDBJ databases">
        <title>Evolutionary Origins and Diversification of the Mycorrhizal Mutualists.</title>
        <authorList>
            <consortium name="DOE Joint Genome Institute"/>
            <consortium name="Mycorrhizal Genomics Consortium"/>
            <person name="Kohler A."/>
            <person name="Kuo A."/>
            <person name="Nagy L.G."/>
            <person name="Floudas D."/>
            <person name="Copeland A."/>
            <person name="Barry K.W."/>
            <person name="Cichocki N."/>
            <person name="Veneault-Fourrey C."/>
            <person name="LaButti K."/>
            <person name="Lindquist E.A."/>
            <person name="Lipzen A."/>
            <person name="Lundell T."/>
            <person name="Morin E."/>
            <person name="Murat C."/>
            <person name="Riley R."/>
            <person name="Ohm R."/>
            <person name="Sun H."/>
            <person name="Tunlid A."/>
            <person name="Henrissat B."/>
            <person name="Grigoriev I.V."/>
            <person name="Hibbett D.S."/>
            <person name="Martin F."/>
        </authorList>
    </citation>
    <scope>NUCLEOTIDE SEQUENCE [LARGE SCALE GENOMIC DNA]</scope>
    <source>
        <strain evidence="3">ATCC 200175</strain>
    </source>
</reference>
<proteinExistence type="predicted"/>
<dbReference type="PANTHER" id="PTHR33096">
    <property type="entry name" value="CXC2 DOMAIN-CONTAINING PROTEIN"/>
    <property type="match status" value="1"/>
</dbReference>
<name>A0A0C9T302_PAXIN</name>
<dbReference type="Pfam" id="PF18803">
    <property type="entry name" value="CxC2"/>
    <property type="match status" value="1"/>
</dbReference>
<evidence type="ECO:0000259" key="1">
    <source>
        <dbReference type="Pfam" id="PF18803"/>
    </source>
</evidence>